<accession>A0A183A1H8</accession>
<proteinExistence type="predicted"/>
<dbReference type="PANTHER" id="PTHR33332">
    <property type="entry name" value="REVERSE TRANSCRIPTASE DOMAIN-CONTAINING PROTEIN"/>
    <property type="match status" value="1"/>
</dbReference>
<evidence type="ECO:0000313" key="3">
    <source>
        <dbReference type="Proteomes" id="UP000272942"/>
    </source>
</evidence>
<dbReference type="InterPro" id="IPR000477">
    <property type="entry name" value="RT_dom"/>
</dbReference>
<evidence type="ECO:0000313" key="2">
    <source>
        <dbReference type="EMBL" id="VDP29354.1"/>
    </source>
</evidence>
<dbReference type="PROSITE" id="PS50878">
    <property type="entry name" value="RT_POL"/>
    <property type="match status" value="1"/>
</dbReference>
<organism evidence="4">
    <name type="scientific">Echinostoma caproni</name>
    <dbReference type="NCBI Taxonomy" id="27848"/>
    <lineage>
        <taxon>Eukaryota</taxon>
        <taxon>Metazoa</taxon>
        <taxon>Spiralia</taxon>
        <taxon>Lophotrochozoa</taxon>
        <taxon>Platyhelminthes</taxon>
        <taxon>Trematoda</taxon>
        <taxon>Digenea</taxon>
        <taxon>Plagiorchiida</taxon>
        <taxon>Echinostomata</taxon>
        <taxon>Echinostomatoidea</taxon>
        <taxon>Echinostomatidae</taxon>
        <taxon>Echinostoma</taxon>
    </lineage>
</organism>
<evidence type="ECO:0000259" key="1">
    <source>
        <dbReference type="PROSITE" id="PS50878"/>
    </source>
</evidence>
<keyword evidence="3" id="KW-1185">Reference proteome</keyword>
<dbReference type="OrthoDB" id="10063766at2759"/>
<dbReference type="WBParaSite" id="ECPE_0000081301-mRNA-1">
    <property type="protein sequence ID" value="ECPE_0000081301-mRNA-1"/>
    <property type="gene ID" value="ECPE_0000081301"/>
</dbReference>
<reference evidence="2 3" key="2">
    <citation type="submission" date="2018-11" db="EMBL/GenBank/DDBJ databases">
        <authorList>
            <consortium name="Pathogen Informatics"/>
        </authorList>
    </citation>
    <scope>NUCLEOTIDE SEQUENCE [LARGE SCALE GENOMIC DNA]</scope>
    <source>
        <strain evidence="2 3">Egypt</strain>
    </source>
</reference>
<dbReference type="EMBL" id="UZAN01003369">
    <property type="protein sequence ID" value="VDP29354.1"/>
    <property type="molecule type" value="Genomic_DNA"/>
</dbReference>
<name>A0A183A1H8_9TREM</name>
<evidence type="ECO:0000313" key="4">
    <source>
        <dbReference type="WBParaSite" id="ECPE_0000081301-mRNA-1"/>
    </source>
</evidence>
<dbReference type="Proteomes" id="UP000272942">
    <property type="component" value="Unassembled WGS sequence"/>
</dbReference>
<dbReference type="Pfam" id="PF00078">
    <property type="entry name" value="RVT_1"/>
    <property type="match status" value="1"/>
</dbReference>
<feature type="domain" description="Reverse transcriptase" evidence="1">
    <location>
        <begin position="1"/>
        <end position="111"/>
    </location>
</feature>
<gene>
    <name evidence="2" type="ORF">ECPE_LOCUS813</name>
</gene>
<dbReference type="PRINTS" id="PR01345">
    <property type="entry name" value="CERVTRCPTASE"/>
</dbReference>
<reference evidence="4" key="1">
    <citation type="submission" date="2016-06" db="UniProtKB">
        <authorList>
            <consortium name="WormBaseParasite"/>
        </authorList>
    </citation>
    <scope>IDENTIFICATION</scope>
</reference>
<sequence>MNKWAEVPQGSVLGPLLFLVFINDLVPLLSNPTFIFADHVKLLGSHQGVDLQLDLDAVQAWSAEWGLPLNAAKYKILRAGSAQGFGPRYMGARNGVAMAVVSGLRDLGIALNSAFNSSAQCLPATRTANRALFKLKRTMAPRDPVVLIPLYMAFVRPHLEYCVQAWSLI</sequence>
<protein>
    <submittedName>
        <fullName evidence="4">Reverse transcriptase domain-containing protein</fullName>
    </submittedName>
</protein>
<dbReference type="AlphaFoldDB" id="A0A183A1H8"/>